<sequence>MIPSLPRCLVILMLALALVGFTSETSHSYRTTKYFMLEVYPVDGVPFRTLSHMPPMSYFHYYGGEANLVSVYLLYSITAPNNNLATFQQLVKDEGLGPANYLPLDPEEAEHRGKGRPAEKRLWYR</sequence>
<name>A0A7W7Y3J3_9BACT</name>
<accession>A0A7W7Y3J3</accession>
<gene>
    <name evidence="2" type="ORF">HNR37_000742</name>
</gene>
<proteinExistence type="predicted"/>
<dbReference type="RefSeq" id="WP_183730117.1">
    <property type="nucleotide sequence ID" value="NZ_JACHID010000003.1"/>
</dbReference>
<comment type="caution">
    <text evidence="2">The sequence shown here is derived from an EMBL/GenBank/DDBJ whole genome shotgun (WGS) entry which is preliminary data.</text>
</comment>
<feature type="region of interest" description="Disordered" evidence="1">
    <location>
        <begin position="103"/>
        <end position="125"/>
    </location>
</feature>
<evidence type="ECO:0000256" key="1">
    <source>
        <dbReference type="SAM" id="MobiDB-lite"/>
    </source>
</evidence>
<reference evidence="2 3" key="1">
    <citation type="submission" date="2020-08" db="EMBL/GenBank/DDBJ databases">
        <title>Genomic Encyclopedia of Type Strains, Phase IV (KMG-IV): sequencing the most valuable type-strain genomes for metagenomic binning, comparative biology and taxonomic classification.</title>
        <authorList>
            <person name="Goeker M."/>
        </authorList>
    </citation>
    <scope>NUCLEOTIDE SEQUENCE [LARGE SCALE GENOMIC DNA]</scope>
    <source>
        <strain evidence="2 3">DSM 22071</strain>
    </source>
</reference>
<evidence type="ECO:0000313" key="3">
    <source>
        <dbReference type="Proteomes" id="UP000528322"/>
    </source>
</evidence>
<dbReference type="AlphaFoldDB" id="A0A7W7Y3J3"/>
<dbReference type="Proteomes" id="UP000528322">
    <property type="component" value="Unassembled WGS sequence"/>
</dbReference>
<keyword evidence="3" id="KW-1185">Reference proteome</keyword>
<evidence type="ECO:0000313" key="2">
    <source>
        <dbReference type="EMBL" id="MBB5021433.1"/>
    </source>
</evidence>
<organism evidence="2 3">
    <name type="scientific">Desulfurispira natronophila</name>
    <dbReference type="NCBI Taxonomy" id="682562"/>
    <lineage>
        <taxon>Bacteria</taxon>
        <taxon>Pseudomonadati</taxon>
        <taxon>Chrysiogenota</taxon>
        <taxon>Chrysiogenia</taxon>
        <taxon>Chrysiogenales</taxon>
        <taxon>Chrysiogenaceae</taxon>
        <taxon>Desulfurispira</taxon>
    </lineage>
</organism>
<protein>
    <submittedName>
        <fullName evidence="2">Uncharacterized protein</fullName>
    </submittedName>
</protein>
<feature type="compositionally biased region" description="Basic and acidic residues" evidence="1">
    <location>
        <begin position="109"/>
        <end position="125"/>
    </location>
</feature>
<dbReference type="EMBL" id="JACHID010000003">
    <property type="protein sequence ID" value="MBB5021433.1"/>
    <property type="molecule type" value="Genomic_DNA"/>
</dbReference>